<dbReference type="Proteomes" id="UP000007174">
    <property type="component" value="Unassembled WGS sequence"/>
</dbReference>
<evidence type="ECO:0000313" key="2">
    <source>
        <dbReference type="Proteomes" id="UP000007174"/>
    </source>
</evidence>
<name>H1UY21_COLHI</name>
<organism evidence="1 2">
    <name type="scientific">Colletotrichum higginsianum (strain IMI 349063)</name>
    <name type="common">Crucifer anthracnose fungus</name>
    <dbReference type="NCBI Taxonomy" id="759273"/>
    <lineage>
        <taxon>Eukaryota</taxon>
        <taxon>Fungi</taxon>
        <taxon>Dikarya</taxon>
        <taxon>Ascomycota</taxon>
        <taxon>Pezizomycotina</taxon>
        <taxon>Sordariomycetes</taxon>
        <taxon>Hypocreomycetidae</taxon>
        <taxon>Glomerellales</taxon>
        <taxon>Glomerellaceae</taxon>
        <taxon>Colletotrichum</taxon>
        <taxon>Colletotrichum destructivum species complex</taxon>
    </lineage>
</organism>
<proteinExistence type="predicted"/>
<sequence length="96" mass="10061">MGSLFFVAVGLRGLAAALLLLADGLLGPDAFAAGFAAGLSFSVGLWASEVTVMEVSSCSNCWRRDSGLSLDGVRVTFMWKVESTLSRMKALRAGSK</sequence>
<dbReference type="HOGENOM" id="CLU_2359609_0_0_1"/>
<reference evidence="2" key="1">
    <citation type="journal article" date="2012" name="Nat. Genet.">
        <title>Lifestyle transitions in plant pathogenic Colletotrichum fungi deciphered by genome and transcriptome analyses.</title>
        <authorList>
            <person name="O'Connell R.J."/>
            <person name="Thon M.R."/>
            <person name="Hacquard S."/>
            <person name="Amyotte S.G."/>
            <person name="Kleemann J."/>
            <person name="Torres M.F."/>
            <person name="Damm U."/>
            <person name="Buiate E.A."/>
            <person name="Epstein L."/>
            <person name="Alkan N."/>
            <person name="Altmueller J."/>
            <person name="Alvarado-Balderrama L."/>
            <person name="Bauser C.A."/>
            <person name="Becker C."/>
            <person name="Birren B.W."/>
            <person name="Chen Z."/>
            <person name="Choi J."/>
            <person name="Crouch J.A."/>
            <person name="Duvick J.P."/>
            <person name="Farman M.A."/>
            <person name="Gan P."/>
            <person name="Heiman D."/>
            <person name="Henrissat B."/>
            <person name="Howard R.J."/>
            <person name="Kabbage M."/>
            <person name="Koch C."/>
            <person name="Kracher B."/>
            <person name="Kubo Y."/>
            <person name="Law A.D."/>
            <person name="Lebrun M.-H."/>
            <person name="Lee Y.-H."/>
            <person name="Miyara I."/>
            <person name="Moore N."/>
            <person name="Neumann U."/>
            <person name="Nordstroem K."/>
            <person name="Panaccione D.G."/>
            <person name="Panstruga R."/>
            <person name="Place M."/>
            <person name="Proctor R.H."/>
            <person name="Prusky D."/>
            <person name="Rech G."/>
            <person name="Reinhardt R."/>
            <person name="Rollins J.A."/>
            <person name="Rounsley S."/>
            <person name="Schardl C.L."/>
            <person name="Schwartz D.C."/>
            <person name="Shenoy N."/>
            <person name="Shirasu K."/>
            <person name="Sikhakolli U.R."/>
            <person name="Stueber K."/>
            <person name="Sukno S.A."/>
            <person name="Sweigard J.A."/>
            <person name="Takano Y."/>
            <person name="Takahara H."/>
            <person name="Trail F."/>
            <person name="van der Does H.C."/>
            <person name="Voll L.M."/>
            <person name="Will I."/>
            <person name="Young S."/>
            <person name="Zeng Q."/>
            <person name="Zhang J."/>
            <person name="Zhou S."/>
            <person name="Dickman M.B."/>
            <person name="Schulze-Lefert P."/>
            <person name="Ver Loren van Themaat E."/>
            <person name="Ma L.-J."/>
            <person name="Vaillancourt L.J."/>
        </authorList>
    </citation>
    <scope>NUCLEOTIDE SEQUENCE [LARGE SCALE GENOMIC DNA]</scope>
    <source>
        <strain evidence="2">IMI 349063</strain>
    </source>
</reference>
<accession>H1UY21</accession>
<protein>
    <submittedName>
        <fullName evidence="1">Uncharacterized protein</fullName>
    </submittedName>
</protein>
<evidence type="ECO:0000313" key="1">
    <source>
        <dbReference type="EMBL" id="CCF32872.1"/>
    </source>
</evidence>
<gene>
    <name evidence="1" type="ORF">CH063_05172</name>
</gene>
<dbReference type="AlphaFoldDB" id="H1UY21"/>
<dbReference type="EMBL" id="CACQ02000567">
    <property type="protein sequence ID" value="CCF32872.1"/>
    <property type="molecule type" value="Genomic_DNA"/>
</dbReference>